<keyword evidence="9" id="KW-0966">Cell projection</keyword>
<proteinExistence type="predicted"/>
<evidence type="ECO:0000313" key="13">
    <source>
        <dbReference type="Proteomes" id="UP000516260"/>
    </source>
</evidence>
<evidence type="ECO:0000256" key="1">
    <source>
        <dbReference type="ARBA" id="ARBA00004611"/>
    </source>
</evidence>
<keyword evidence="13" id="KW-1185">Reference proteome</keyword>
<evidence type="ECO:0000259" key="11">
    <source>
        <dbReference type="PROSITE" id="PS50222"/>
    </source>
</evidence>
<sequence length="396" mass="43716">KGQGFIDKEDLQAVYHQFQLHVSGPVLDDLMDYCDTDGDGLINFVEFANFLSWKDMMPINSQEERALTRERPSSTASAAREEPQPPPGQALVRPEDLEPVNPAGSLKSVRTLVKAAGGPRPVQDHVFYSCTYGIPTVRTDLPVPRVKRVGDSTNYGDAATASELLRPSVYDLYGVDEEQLLCPRSRKELSQIFVGLDLSEETFEEVWKLASAEHEAGEELLLDQELQELQETRGSISSSQQTLSGSCTSADLISPDAAKVGHVVSLPQEEEVAGLFTTSCQRCLRWALIDNSPSRNENRLPTMHCIGPLLELKIMLDKHSYCADLLTVPKATFYPEHVATNGMSVDEILALLELLLLGPECDVSLFHHLDLRFTDKPSETGRDIGEKSDVSTVISC</sequence>
<evidence type="ECO:0000256" key="9">
    <source>
        <dbReference type="ARBA" id="ARBA00023273"/>
    </source>
</evidence>
<evidence type="ECO:0000256" key="2">
    <source>
        <dbReference type="ARBA" id="ARBA00022490"/>
    </source>
</evidence>
<keyword evidence="4" id="KW-0677">Repeat</keyword>
<dbReference type="GO" id="GO:0005509">
    <property type="term" value="F:calcium ion binding"/>
    <property type="evidence" value="ECO:0007669"/>
    <property type="project" value="InterPro"/>
</dbReference>
<dbReference type="PANTHER" id="PTHR12086">
    <property type="entry name" value="EF-HAND DOMAIN C-TERMINAL CONTAINING PROTEIN"/>
    <property type="match status" value="1"/>
</dbReference>
<evidence type="ECO:0000256" key="6">
    <source>
        <dbReference type="ARBA" id="ARBA00022846"/>
    </source>
</evidence>
<dbReference type="Pfam" id="PF25325">
    <property type="entry name" value="EF-hand_EFHB_C"/>
    <property type="match status" value="1"/>
</dbReference>
<feature type="region of interest" description="Disordered" evidence="10">
    <location>
        <begin position="64"/>
        <end position="104"/>
    </location>
</feature>
<organism evidence="12 13">
    <name type="scientific">Takifugu bimaculatus</name>
    <dbReference type="NCBI Taxonomy" id="433685"/>
    <lineage>
        <taxon>Eukaryota</taxon>
        <taxon>Metazoa</taxon>
        <taxon>Chordata</taxon>
        <taxon>Craniata</taxon>
        <taxon>Vertebrata</taxon>
        <taxon>Euteleostomi</taxon>
        <taxon>Actinopterygii</taxon>
        <taxon>Neopterygii</taxon>
        <taxon>Teleostei</taxon>
        <taxon>Neoteleostei</taxon>
        <taxon>Acanthomorphata</taxon>
        <taxon>Eupercaria</taxon>
        <taxon>Tetraodontiformes</taxon>
        <taxon>Tetradontoidea</taxon>
        <taxon>Tetraodontidae</taxon>
        <taxon>Takifugu</taxon>
    </lineage>
</organism>
<feature type="non-terminal residue" evidence="12">
    <location>
        <position position="396"/>
    </location>
</feature>
<evidence type="ECO:0000256" key="3">
    <source>
        <dbReference type="ARBA" id="ARBA00022723"/>
    </source>
</evidence>
<keyword evidence="7" id="KW-0969">Cilium</keyword>
<dbReference type="InterPro" id="IPR057428">
    <property type="entry name" value="EFHB_EF-hand_C"/>
</dbReference>
<keyword evidence="8" id="KW-0206">Cytoskeleton</keyword>
<dbReference type="Pfam" id="PF13499">
    <property type="entry name" value="EF-hand_7"/>
    <property type="match status" value="1"/>
</dbReference>
<dbReference type="InterPro" id="IPR011992">
    <property type="entry name" value="EF-hand-dom_pair"/>
</dbReference>
<keyword evidence="6" id="KW-0282">Flagellum</keyword>
<keyword evidence="3" id="KW-0479">Metal-binding</keyword>
<dbReference type="InterPro" id="IPR018247">
    <property type="entry name" value="EF_Hand_1_Ca_BS"/>
</dbReference>
<protein>
    <recommendedName>
        <fullName evidence="11">EF-hand domain-containing protein</fullName>
    </recommendedName>
</protein>
<evidence type="ECO:0000256" key="4">
    <source>
        <dbReference type="ARBA" id="ARBA00022737"/>
    </source>
</evidence>
<evidence type="ECO:0000256" key="7">
    <source>
        <dbReference type="ARBA" id="ARBA00023069"/>
    </source>
</evidence>
<keyword evidence="2" id="KW-0963">Cytoplasm</keyword>
<dbReference type="AlphaFoldDB" id="A0A4Z2CD05"/>
<feature type="domain" description="EF-hand" evidence="11">
    <location>
        <begin position="22"/>
        <end position="57"/>
    </location>
</feature>
<comment type="caution">
    <text evidence="12">The sequence shown here is derived from an EMBL/GenBank/DDBJ whole genome shotgun (WGS) entry which is preliminary data.</text>
</comment>
<evidence type="ECO:0000256" key="10">
    <source>
        <dbReference type="SAM" id="MobiDB-lite"/>
    </source>
</evidence>
<dbReference type="Proteomes" id="UP000516260">
    <property type="component" value="Chromosome 10"/>
</dbReference>
<evidence type="ECO:0000256" key="8">
    <source>
        <dbReference type="ARBA" id="ARBA00023212"/>
    </source>
</evidence>
<dbReference type="InterPro" id="IPR002048">
    <property type="entry name" value="EF_hand_dom"/>
</dbReference>
<gene>
    <name evidence="12" type="ORF">fugu_009594</name>
</gene>
<dbReference type="PANTHER" id="PTHR12086:SF12">
    <property type="entry name" value="EF-HAND DOMAIN-CONTAINING FAMILY MEMBER B"/>
    <property type="match status" value="1"/>
</dbReference>
<name>A0A4Z2CD05_9TELE</name>
<dbReference type="InterPro" id="IPR040193">
    <property type="entry name" value="EFHC1/EFHC2/EFHB"/>
</dbReference>
<accession>A0A4Z2CD05</accession>
<reference evidence="12 13" key="1">
    <citation type="submission" date="2019-04" db="EMBL/GenBank/DDBJ databases">
        <title>The sequence and de novo assembly of Takifugu bimaculatus genome using PacBio and Hi-C technologies.</title>
        <authorList>
            <person name="Xu P."/>
            <person name="Liu B."/>
            <person name="Zhou Z."/>
        </authorList>
    </citation>
    <scope>NUCLEOTIDE SEQUENCE [LARGE SCALE GENOMIC DNA]</scope>
    <source>
        <strain evidence="12">TB-2018</strain>
        <tissue evidence="12">Muscle</tissue>
    </source>
</reference>
<dbReference type="SUPFAM" id="SSF47473">
    <property type="entry name" value="EF-hand"/>
    <property type="match status" value="1"/>
</dbReference>
<keyword evidence="5" id="KW-0106">Calcium</keyword>
<evidence type="ECO:0000313" key="12">
    <source>
        <dbReference type="EMBL" id="TNN02107.1"/>
    </source>
</evidence>
<dbReference type="EMBL" id="SWLE01000002">
    <property type="protein sequence ID" value="TNN02107.1"/>
    <property type="molecule type" value="Genomic_DNA"/>
</dbReference>
<comment type="subcellular location">
    <subcellularLocation>
        <location evidence="1">Cytoplasm</location>
        <location evidence="1">Cytoskeleton</location>
        <location evidence="1">Flagellum axoneme</location>
    </subcellularLocation>
</comment>
<evidence type="ECO:0000256" key="5">
    <source>
        <dbReference type="ARBA" id="ARBA00022837"/>
    </source>
</evidence>
<dbReference type="PROSITE" id="PS00018">
    <property type="entry name" value="EF_HAND_1"/>
    <property type="match status" value="1"/>
</dbReference>
<dbReference type="Gene3D" id="1.10.238.10">
    <property type="entry name" value="EF-hand"/>
    <property type="match status" value="1"/>
</dbReference>
<dbReference type="PROSITE" id="PS50222">
    <property type="entry name" value="EF_HAND_2"/>
    <property type="match status" value="1"/>
</dbReference>